<dbReference type="InterPro" id="IPR018511">
    <property type="entry name" value="Hemolysin-typ_Ca-bd_CS"/>
</dbReference>
<evidence type="ECO:0008006" key="5">
    <source>
        <dbReference type="Google" id="ProtNLM"/>
    </source>
</evidence>
<dbReference type="InterPro" id="IPR011049">
    <property type="entry name" value="Serralysin-like_metalloprot_C"/>
</dbReference>
<keyword evidence="4" id="KW-1185">Reference proteome</keyword>
<dbReference type="InterPro" id="IPR050557">
    <property type="entry name" value="RTX_toxin/Mannuronan_C5-epim"/>
</dbReference>
<accession>A0ABR9UMF5</accession>
<reference evidence="3 4" key="1">
    <citation type="submission" date="2020-10" db="EMBL/GenBank/DDBJ databases">
        <authorList>
            <person name="Castelo-Branco R."/>
            <person name="Eusebio N."/>
            <person name="Adriana R."/>
            <person name="Vieira A."/>
            <person name="Brugerolle De Fraissinette N."/>
            <person name="Rezende De Castro R."/>
            <person name="Schneider M.P."/>
            <person name="Vasconcelos V."/>
            <person name="Leao P.N."/>
        </authorList>
    </citation>
    <scope>NUCLEOTIDE SEQUENCE [LARGE SCALE GENOMIC DNA]</scope>
    <source>
        <strain evidence="3 4">LEGE 06123</strain>
    </source>
</reference>
<evidence type="ECO:0000256" key="1">
    <source>
        <dbReference type="ARBA" id="ARBA00004613"/>
    </source>
</evidence>
<sequence length="355" mass="37970">MSPGHNSASELDPSLNDYTIQFPEDVEILNSIKLGQPINIYVDIYDTENTDFNGNPVPDSTDTIILEIDENSSLVGYGFKLETYTSKEQNFNIDGNNSPIPGKEPLKVELVPNSTIKTAIVVIEDRNGPTPIAGNDRNNTLYGNDNNNLIYAKKGNDLVSARKGNDTLYGGAGNDTLYGGLGSDELYGGSGNDKLFGDDDNDLLFGLDGNDSLNGSRGNDMLVGGRGNDTLIGGGGSDLLVGGNGFDTLTGGSGVDGFIFYSNKEGVDKITDFNSQEDLIIIDQLGFSDSNNASFPVISDFSFNNNILYFKGTSIASLQPGSGFDLNSNLKIVEVSTFYDKAADYESLINDVINT</sequence>
<evidence type="ECO:0000313" key="4">
    <source>
        <dbReference type="Proteomes" id="UP000651156"/>
    </source>
</evidence>
<name>A0ABR9UMF5_9CHRO</name>
<dbReference type="PANTHER" id="PTHR38340:SF1">
    <property type="entry name" value="S-LAYER PROTEIN"/>
    <property type="match status" value="1"/>
</dbReference>
<dbReference type="SUPFAM" id="SSF51120">
    <property type="entry name" value="beta-Roll"/>
    <property type="match status" value="2"/>
</dbReference>
<gene>
    <name evidence="3" type="ORF">IQ230_03500</name>
</gene>
<dbReference type="Pfam" id="PF00353">
    <property type="entry name" value="HemolysinCabind"/>
    <property type="match status" value="4"/>
</dbReference>
<comment type="caution">
    <text evidence="3">The sequence shown here is derived from an EMBL/GenBank/DDBJ whole genome shotgun (WGS) entry which is preliminary data.</text>
</comment>
<dbReference type="PROSITE" id="PS00330">
    <property type="entry name" value="HEMOLYSIN_CALCIUM"/>
    <property type="match status" value="3"/>
</dbReference>
<dbReference type="PANTHER" id="PTHR38340">
    <property type="entry name" value="S-LAYER PROTEIN"/>
    <property type="match status" value="1"/>
</dbReference>
<dbReference type="InterPro" id="IPR001343">
    <property type="entry name" value="Hemolysn_Ca-bd"/>
</dbReference>
<keyword evidence="2" id="KW-0964">Secreted</keyword>
<dbReference type="Proteomes" id="UP000651156">
    <property type="component" value="Unassembled WGS sequence"/>
</dbReference>
<dbReference type="Gene3D" id="2.150.10.10">
    <property type="entry name" value="Serralysin-like metalloprotease, C-terminal"/>
    <property type="match status" value="3"/>
</dbReference>
<organism evidence="3 4">
    <name type="scientific">Gloeocapsopsis crepidinum LEGE 06123</name>
    <dbReference type="NCBI Taxonomy" id="588587"/>
    <lineage>
        <taxon>Bacteria</taxon>
        <taxon>Bacillati</taxon>
        <taxon>Cyanobacteriota</taxon>
        <taxon>Cyanophyceae</taxon>
        <taxon>Oscillatoriophycideae</taxon>
        <taxon>Chroococcales</taxon>
        <taxon>Chroococcaceae</taxon>
        <taxon>Gloeocapsopsis</taxon>
    </lineage>
</organism>
<dbReference type="PRINTS" id="PR00313">
    <property type="entry name" value="CABNDNGRPT"/>
</dbReference>
<dbReference type="EMBL" id="JADEWN010000005">
    <property type="protein sequence ID" value="MBE9189444.1"/>
    <property type="molecule type" value="Genomic_DNA"/>
</dbReference>
<comment type="subcellular location">
    <subcellularLocation>
        <location evidence="1">Secreted</location>
    </subcellularLocation>
</comment>
<protein>
    <recommendedName>
        <fullName evidence="5">Calcium-binding protein</fullName>
    </recommendedName>
</protein>
<proteinExistence type="predicted"/>
<evidence type="ECO:0000256" key="2">
    <source>
        <dbReference type="ARBA" id="ARBA00022525"/>
    </source>
</evidence>
<evidence type="ECO:0000313" key="3">
    <source>
        <dbReference type="EMBL" id="MBE9189444.1"/>
    </source>
</evidence>